<comment type="similarity">
    <text evidence="1">Belongs to the histidine acid phosphatase family.</text>
</comment>
<dbReference type="OrthoDB" id="10257284at2759"/>
<protein>
    <submittedName>
        <fullName evidence="3">Putative acid phosphatase</fullName>
    </submittedName>
</protein>
<dbReference type="InterPro" id="IPR029033">
    <property type="entry name" value="His_PPase_superfam"/>
</dbReference>
<dbReference type="GO" id="GO:0016791">
    <property type="term" value="F:phosphatase activity"/>
    <property type="evidence" value="ECO:0007669"/>
    <property type="project" value="TreeGrafter"/>
</dbReference>
<accession>A0A1R0H5J0</accession>
<dbReference type="InterPro" id="IPR000560">
    <property type="entry name" value="His_Pase_clade-2"/>
</dbReference>
<evidence type="ECO:0000256" key="1">
    <source>
        <dbReference type="ARBA" id="ARBA00005375"/>
    </source>
</evidence>
<dbReference type="PROSITE" id="PS00778">
    <property type="entry name" value="HIS_ACID_PHOSPHAT_2"/>
    <property type="match status" value="1"/>
</dbReference>
<dbReference type="Pfam" id="PF00328">
    <property type="entry name" value="His_Phos_2"/>
    <property type="match status" value="1"/>
</dbReference>
<dbReference type="Proteomes" id="UP000187455">
    <property type="component" value="Unassembled WGS sequence"/>
</dbReference>
<dbReference type="AlphaFoldDB" id="A0A1R0H5J0"/>
<dbReference type="InterPro" id="IPR033379">
    <property type="entry name" value="Acid_Pase_AS"/>
</dbReference>
<sequence length="530" mass="60091">MYEPSPINATHVFPRVTPDFVKANYPCKFKLIQVQLFHRHGERSPTTTRFANVTPKSWDFCKLANGMRKGYREMLVKAVNNTNRSYSLHTQAVDGNMVMDNFREMYHDERVFPVYQSVSGSDDAQSPDGLKVQEINLDERTSDKTCGWGQLTDVGWNTMHKTGGYLRSLYIDQLGFLPPDAKNLTQNQMYLRTTDYSRTIESLYQVLSGLYPIYDKDILGSAGSVYKGRFSINVRPKYVETLILNYNCKNLKKNLIDMHQKALELYTDEKNKAEELIDNSPTIGKEAREILENTDVPSQFQSVYDTLIAMRAHNIAIPPEIPLSEVDELGKLAAKQWMFSLVFSPELGRMQWGPTGLEVVNNMISMIFKDKGLTPADKYGQVIDFSLPLPVVDVPSFSISSGHDTTIVPMLGALGFYRQDGTTDPQKFTIEWPVYGSVIALELFEGPKLEPKPTIEKRKDWPSTIPSGFNADGYYVRANFNGSPITIPKCLEPGNHDPEMGPTMCTLDAFFQQLQPMVLTTKEWKELCRS</sequence>
<comment type="caution">
    <text evidence="3">The sequence shown here is derived from an EMBL/GenBank/DDBJ whole genome shotgun (WGS) entry which is preliminary data.</text>
</comment>
<evidence type="ECO:0000313" key="4">
    <source>
        <dbReference type="Proteomes" id="UP000187455"/>
    </source>
</evidence>
<reference evidence="3 4" key="1">
    <citation type="journal article" date="2016" name="Mol. Biol. Evol.">
        <title>Genome-Wide Survey of Gut Fungi (Harpellales) Reveals the First Horizontally Transferred Ubiquitin Gene from a Mosquito Host.</title>
        <authorList>
            <person name="Wang Y."/>
            <person name="White M.M."/>
            <person name="Kvist S."/>
            <person name="Moncalvo J.M."/>
        </authorList>
    </citation>
    <scope>NUCLEOTIDE SEQUENCE [LARGE SCALE GENOMIC DNA]</scope>
    <source>
        <strain evidence="3 4">ALG-7-W6</strain>
    </source>
</reference>
<dbReference type="InterPro" id="IPR050645">
    <property type="entry name" value="Histidine_acid_phosphatase"/>
</dbReference>
<keyword evidence="2" id="KW-0378">Hydrolase</keyword>
<dbReference type="PANTHER" id="PTHR11567">
    <property type="entry name" value="ACID PHOSPHATASE-RELATED"/>
    <property type="match status" value="1"/>
</dbReference>
<dbReference type="CDD" id="cd07061">
    <property type="entry name" value="HP_HAP_like"/>
    <property type="match status" value="1"/>
</dbReference>
<keyword evidence="4" id="KW-1185">Reference proteome</keyword>
<dbReference type="SUPFAM" id="SSF53254">
    <property type="entry name" value="Phosphoglycerate mutase-like"/>
    <property type="match status" value="1"/>
</dbReference>
<name>A0A1R0H5J0_9FUNG</name>
<dbReference type="STRING" id="133383.A0A1R0H5J0"/>
<dbReference type="PANTHER" id="PTHR11567:SF110">
    <property type="entry name" value="2-PHOSPHOXYLOSE PHOSPHATASE 1"/>
    <property type="match status" value="1"/>
</dbReference>
<gene>
    <name evidence="3" type="ORF">AYI68_g1430</name>
</gene>
<dbReference type="EMBL" id="LSSL01000507">
    <property type="protein sequence ID" value="OLY84407.1"/>
    <property type="molecule type" value="Genomic_DNA"/>
</dbReference>
<evidence type="ECO:0000256" key="2">
    <source>
        <dbReference type="ARBA" id="ARBA00022801"/>
    </source>
</evidence>
<dbReference type="Gene3D" id="3.40.50.1240">
    <property type="entry name" value="Phosphoglycerate mutase-like"/>
    <property type="match status" value="1"/>
</dbReference>
<evidence type="ECO:0000313" key="3">
    <source>
        <dbReference type="EMBL" id="OLY84407.1"/>
    </source>
</evidence>
<organism evidence="3 4">
    <name type="scientific">Smittium mucronatum</name>
    <dbReference type="NCBI Taxonomy" id="133383"/>
    <lineage>
        <taxon>Eukaryota</taxon>
        <taxon>Fungi</taxon>
        <taxon>Fungi incertae sedis</taxon>
        <taxon>Zoopagomycota</taxon>
        <taxon>Kickxellomycotina</taxon>
        <taxon>Harpellomycetes</taxon>
        <taxon>Harpellales</taxon>
        <taxon>Legeriomycetaceae</taxon>
        <taxon>Smittium</taxon>
    </lineage>
</organism>
<proteinExistence type="inferred from homology"/>